<dbReference type="RefSeq" id="WP_227228335.1">
    <property type="nucleotide sequence ID" value="NZ_JAJCVJ010000001.1"/>
</dbReference>
<evidence type="ECO:0000313" key="2">
    <source>
        <dbReference type="Proteomes" id="UP001596201"/>
    </source>
</evidence>
<protein>
    <submittedName>
        <fullName evidence="1">KEOPS complex subunit Pcc1</fullName>
    </submittedName>
</protein>
<evidence type="ECO:0000313" key="1">
    <source>
        <dbReference type="EMBL" id="MFC5366314.1"/>
    </source>
</evidence>
<name>A0ABD5R8E8_9EURY</name>
<organism evidence="1 2">
    <name type="scientific">Salinirubrum litoreum</name>
    <dbReference type="NCBI Taxonomy" id="1126234"/>
    <lineage>
        <taxon>Archaea</taxon>
        <taxon>Methanobacteriati</taxon>
        <taxon>Methanobacteriota</taxon>
        <taxon>Stenosarchaea group</taxon>
        <taxon>Halobacteria</taxon>
        <taxon>Halobacteriales</taxon>
        <taxon>Haloferacaceae</taxon>
        <taxon>Salinirubrum</taxon>
    </lineage>
</organism>
<comment type="caution">
    <text evidence="1">The sequence shown here is derived from an EMBL/GenBank/DDBJ whole genome shotgun (WGS) entry which is preliminary data.</text>
</comment>
<gene>
    <name evidence="1" type="ORF">ACFPJ5_05140</name>
</gene>
<dbReference type="EMBL" id="JBHSKX010000001">
    <property type="protein sequence ID" value="MFC5366314.1"/>
    <property type="molecule type" value="Genomic_DNA"/>
</dbReference>
<dbReference type="Proteomes" id="UP001596201">
    <property type="component" value="Unassembled WGS sequence"/>
</dbReference>
<sequence>MTRRARLRTTHADPAVVAAALIPDNTASMTTRVEGDRVVTEIERETTGGLQSSVDDYVVNVSVADTVAETADRHTTPNHE</sequence>
<reference evidence="1 2" key="1">
    <citation type="journal article" date="2019" name="Int. J. Syst. Evol. Microbiol.">
        <title>The Global Catalogue of Microorganisms (GCM) 10K type strain sequencing project: providing services to taxonomists for standard genome sequencing and annotation.</title>
        <authorList>
            <consortium name="The Broad Institute Genomics Platform"/>
            <consortium name="The Broad Institute Genome Sequencing Center for Infectious Disease"/>
            <person name="Wu L."/>
            <person name="Ma J."/>
        </authorList>
    </citation>
    <scope>NUCLEOTIDE SEQUENCE [LARGE SCALE GENOMIC DNA]</scope>
    <source>
        <strain evidence="1 2">CGMCC 1.12237</strain>
    </source>
</reference>
<accession>A0ABD5R8E8</accession>
<proteinExistence type="predicted"/>
<keyword evidence="2" id="KW-1185">Reference proteome</keyword>
<dbReference type="NCBIfam" id="NF011470">
    <property type="entry name" value="PRK14887.1"/>
    <property type="match status" value="1"/>
</dbReference>
<dbReference type="AlphaFoldDB" id="A0ABD5R8E8"/>